<protein>
    <submittedName>
        <fullName evidence="1">Uncharacterized protein</fullName>
    </submittedName>
</protein>
<dbReference type="AlphaFoldDB" id="A0A3E0DYZ8"/>
<reference evidence="1 2" key="1">
    <citation type="submission" date="2018-08" db="EMBL/GenBank/DDBJ databases">
        <title>Genomic Encyclopedia of Archaeal and Bacterial Type Strains, Phase II (KMG-II): from individual species to whole genera.</title>
        <authorList>
            <person name="Goeker M."/>
        </authorList>
    </citation>
    <scope>NUCLEOTIDE SEQUENCE [LARGE SCALE GENOMIC DNA]</scope>
    <source>
        <strain evidence="1 2">DSM 15986</strain>
    </source>
</reference>
<dbReference type="RefSeq" id="WP_086541823.1">
    <property type="nucleotide sequence ID" value="NZ_MSSW01000032.1"/>
</dbReference>
<dbReference type="Proteomes" id="UP000256405">
    <property type="component" value="Unassembled WGS sequence"/>
</dbReference>
<evidence type="ECO:0000313" key="2">
    <source>
        <dbReference type="Proteomes" id="UP000256405"/>
    </source>
</evidence>
<evidence type="ECO:0000313" key="1">
    <source>
        <dbReference type="EMBL" id="REG90580.1"/>
    </source>
</evidence>
<name>A0A3E0DYZ8_9BACT</name>
<comment type="caution">
    <text evidence="1">The sequence shown here is derived from an EMBL/GenBank/DDBJ whole genome shotgun (WGS) entry which is preliminary data.</text>
</comment>
<sequence length="217" mass="25993">MNLEEQIRSYKDRLRIFLILYYFSDDYSSPEHPDYRKVFKSEVRVQKIDFLIRNPDYLAYELLALAVREPSKQQEIKVIVKLIFNTSEPQLRRMEMERFFFGAYEDIDDVIGFLKSINFIDFTSKKRMDLKTIEKQYYVTKLAINKVTSAMSSLPALDWYVKRCQLIKKYFGNLSGSQLKVSQYKIEEYKNASFKNFIGEISETVENEYNKMFNERL</sequence>
<gene>
    <name evidence="1" type="ORF">C8N25_10678</name>
</gene>
<keyword evidence="2" id="KW-1185">Reference proteome</keyword>
<proteinExistence type="predicted"/>
<organism evidence="1 2">
    <name type="scientific">Algoriphagus antarcticus</name>
    <dbReference type="NCBI Taxonomy" id="238540"/>
    <lineage>
        <taxon>Bacteria</taxon>
        <taxon>Pseudomonadati</taxon>
        <taxon>Bacteroidota</taxon>
        <taxon>Cytophagia</taxon>
        <taxon>Cytophagales</taxon>
        <taxon>Cyclobacteriaceae</taxon>
        <taxon>Algoriphagus</taxon>
    </lineage>
</organism>
<dbReference type="EMBL" id="QUNF01000006">
    <property type="protein sequence ID" value="REG90580.1"/>
    <property type="molecule type" value="Genomic_DNA"/>
</dbReference>
<dbReference type="OrthoDB" id="3637315at2"/>
<accession>A0A3E0DYZ8</accession>